<dbReference type="KEGG" id="ble:BleG1_2728"/>
<keyword evidence="3" id="KW-1185">Reference proteome</keyword>
<dbReference type="Proteomes" id="UP000027142">
    <property type="component" value="Chromosome"/>
</dbReference>
<reference evidence="2 3" key="1">
    <citation type="journal article" date="2014" name="Gene">
        <title>A comparative genomic analysis of the alkalitolerant soil bacterium Bacillus lehensis G1.</title>
        <authorList>
            <person name="Noor Y.M."/>
            <person name="Samsulrizal N.H."/>
            <person name="Jema'on N.A."/>
            <person name="Low K.O."/>
            <person name="Ramli A.N."/>
            <person name="Alias N.I."/>
            <person name="Damis S.I."/>
            <person name="Fuzi S.F."/>
            <person name="Isa M.N."/>
            <person name="Murad A.M."/>
            <person name="Raih M.F."/>
            <person name="Bakar F.D."/>
            <person name="Najimudin N."/>
            <person name="Mahadi N.M."/>
            <person name="Illias R.M."/>
        </authorList>
    </citation>
    <scope>NUCLEOTIDE SEQUENCE [LARGE SCALE GENOMIC DNA]</scope>
    <source>
        <strain evidence="2 3">G1</strain>
    </source>
</reference>
<accession>A0A060M408</accession>
<evidence type="ECO:0000256" key="1">
    <source>
        <dbReference type="SAM" id="MobiDB-lite"/>
    </source>
</evidence>
<evidence type="ECO:0000313" key="2">
    <source>
        <dbReference type="EMBL" id="AIC95293.1"/>
    </source>
</evidence>
<name>A0A060M408_9BACI</name>
<evidence type="ECO:0000313" key="3">
    <source>
        <dbReference type="Proteomes" id="UP000027142"/>
    </source>
</evidence>
<feature type="compositionally biased region" description="Basic and acidic residues" evidence="1">
    <location>
        <begin position="1"/>
        <end position="16"/>
    </location>
</feature>
<dbReference type="AlphaFoldDB" id="A0A060M408"/>
<protein>
    <recommendedName>
        <fullName evidence="4">DUF4025 domain-containing protein</fullName>
    </recommendedName>
</protein>
<dbReference type="EMBL" id="CP003923">
    <property type="protein sequence ID" value="AIC95293.1"/>
    <property type="molecule type" value="Genomic_DNA"/>
</dbReference>
<dbReference type="STRING" id="1246626.BleG1_2728"/>
<evidence type="ECO:0008006" key="4">
    <source>
        <dbReference type="Google" id="ProtNLM"/>
    </source>
</evidence>
<proteinExistence type="predicted"/>
<dbReference type="PATRIC" id="fig|1246626.3.peg.2720"/>
<dbReference type="HOGENOM" id="CLU_3149498_0_0_9"/>
<organism evidence="2 3">
    <name type="scientific">Shouchella lehensis G1</name>
    <dbReference type="NCBI Taxonomy" id="1246626"/>
    <lineage>
        <taxon>Bacteria</taxon>
        <taxon>Bacillati</taxon>
        <taxon>Bacillota</taxon>
        <taxon>Bacilli</taxon>
        <taxon>Bacillales</taxon>
        <taxon>Bacillaceae</taxon>
        <taxon>Shouchella</taxon>
    </lineage>
</organism>
<feature type="region of interest" description="Disordered" evidence="1">
    <location>
        <begin position="1"/>
        <end position="48"/>
    </location>
</feature>
<feature type="compositionally biased region" description="Basic and acidic residues" evidence="1">
    <location>
        <begin position="39"/>
        <end position="48"/>
    </location>
</feature>
<sequence length="48" mass="5558">MDKHEERKQQSEETLVHDQLMASYQQGTVEDQGKAVSQTKEDHKDDAK</sequence>
<dbReference type="RefSeq" id="WP_158318537.1">
    <property type="nucleotide sequence ID" value="NZ_CP003923.1"/>
</dbReference>
<gene>
    <name evidence="2" type="ORF">BleG1_2728</name>
</gene>